<name>A0A2A2EMF8_9BIFI</name>
<feature type="chain" id="PRO_5013353492" evidence="1">
    <location>
        <begin position="29"/>
        <end position="385"/>
    </location>
</feature>
<protein>
    <submittedName>
        <fullName evidence="3">Putative amidase domain-containing protein</fullName>
    </submittedName>
</protein>
<comment type="caution">
    <text evidence="3">The sequence shown here is derived from an EMBL/GenBank/DDBJ whole genome shotgun (WGS) entry which is preliminary data.</text>
</comment>
<proteinExistence type="predicted"/>
<evidence type="ECO:0000259" key="2">
    <source>
        <dbReference type="Pfam" id="PF12671"/>
    </source>
</evidence>
<evidence type="ECO:0000256" key="1">
    <source>
        <dbReference type="SAM" id="SignalP"/>
    </source>
</evidence>
<organism evidence="3 4">
    <name type="scientific">Bifidobacterium italicum</name>
    <dbReference type="NCBI Taxonomy" id="1960968"/>
    <lineage>
        <taxon>Bacteria</taxon>
        <taxon>Bacillati</taxon>
        <taxon>Actinomycetota</taxon>
        <taxon>Actinomycetes</taxon>
        <taxon>Bifidobacteriales</taxon>
        <taxon>Bifidobacteriaceae</taxon>
        <taxon>Bifidobacterium</taxon>
    </lineage>
</organism>
<feature type="domain" description="Putative amidase" evidence="2">
    <location>
        <begin position="201"/>
        <end position="361"/>
    </location>
</feature>
<dbReference type="EMBL" id="MVOG01000003">
    <property type="protein sequence ID" value="PAU70147.1"/>
    <property type="molecule type" value="Genomic_DNA"/>
</dbReference>
<dbReference type="PANTHER" id="PTHR40032">
    <property type="entry name" value="EXPORTED PROTEIN-RELATED"/>
    <property type="match status" value="1"/>
</dbReference>
<evidence type="ECO:0000313" key="4">
    <source>
        <dbReference type="Proteomes" id="UP000217986"/>
    </source>
</evidence>
<dbReference type="Proteomes" id="UP000217986">
    <property type="component" value="Unassembled WGS sequence"/>
</dbReference>
<keyword evidence="4" id="KW-1185">Reference proteome</keyword>
<dbReference type="InterPro" id="IPR024301">
    <property type="entry name" value="Amidase_6"/>
</dbReference>
<feature type="signal peptide" evidence="1">
    <location>
        <begin position="1"/>
        <end position="28"/>
    </location>
</feature>
<sequence>MPSRKAFRFCLAVGVIMFTIYTPAEAFADTEEKIEQTVNLYTSQIQSTYSFSRSRLRSESSTQQKLAEENGYNKFATPDTMIIDSAEVKANILKAEDHDGEYSVVADITTILHQRPNKNVTITIGDEERDVLDSSATDMHRLTLAKDVNVQTGYRIISDEIIGAADSQVDIKMVSHNAPFILRTEESAAPSAAMESKAGFDYLTAVTYAEKWTENGSNCTNPEYPSDPAGPFCTGAQCTYFVSQVLHVGGLPATDIDIHNYKSDDRWGFKKQPHNYFTSFTWGAADNNYRYMRNYSNIFDVENNYHRLGAGSLIYADWQEEGKNDGHIDHAMVVVGSKVIRDDNGRVVDAYPIICQKSVNRHDWDFQNTLKDAPGAKWYGLQLRY</sequence>
<keyword evidence="1" id="KW-0732">Signal</keyword>
<evidence type="ECO:0000313" key="3">
    <source>
        <dbReference type="EMBL" id="PAU70147.1"/>
    </source>
</evidence>
<accession>A0A2A2EMF8</accession>
<dbReference type="AlphaFoldDB" id="A0A2A2EMF8"/>
<reference evidence="3 4" key="1">
    <citation type="journal article" date="2017" name="ISME J.">
        <title>Unveiling bifidobacterial biogeography across the mammalian branch of the tree of life.</title>
        <authorList>
            <person name="Milani C."/>
            <person name="Mangifesta M."/>
            <person name="Mancabelli L."/>
            <person name="Lugli G.A."/>
            <person name="James K."/>
            <person name="Duranti S."/>
            <person name="Turroni F."/>
            <person name="Ferrario C."/>
            <person name="Ossiprandi M.C."/>
            <person name="van Sinderen D."/>
            <person name="Ventura M."/>
        </authorList>
    </citation>
    <scope>NUCLEOTIDE SEQUENCE [LARGE SCALE GENOMIC DNA]</scope>
    <source>
        <strain evidence="3 4">70</strain>
    </source>
</reference>
<dbReference type="PANTHER" id="PTHR40032:SF1">
    <property type="entry name" value="EXPORTED PROTEIN"/>
    <property type="match status" value="1"/>
</dbReference>
<dbReference type="Pfam" id="PF12671">
    <property type="entry name" value="Amidase_6"/>
    <property type="match status" value="1"/>
</dbReference>
<gene>
    <name evidence="3" type="ORF">B1400_0118</name>
</gene>